<accession>A0A9Q9AE41</accession>
<proteinExistence type="predicted"/>
<reference evidence="1" key="1">
    <citation type="submission" date="2022-06" db="EMBL/GenBank/DDBJ databases">
        <title>Complete genome sequences of two strains of the flax pathogen Septoria linicola.</title>
        <authorList>
            <person name="Lapalu N."/>
            <person name="Simon A."/>
            <person name="Demenou B."/>
            <person name="Paumier D."/>
            <person name="Guillot M.-P."/>
            <person name="Gout L."/>
            <person name="Valade R."/>
        </authorList>
    </citation>
    <scope>NUCLEOTIDE SEQUENCE</scope>
    <source>
        <strain evidence="1">SE15195</strain>
    </source>
</reference>
<dbReference type="AlphaFoldDB" id="A0A9Q9AE41"/>
<dbReference type="OrthoDB" id="674948at2759"/>
<dbReference type="Gene3D" id="3.40.50.720">
    <property type="entry name" value="NAD(P)-binding Rossmann-like Domain"/>
    <property type="match status" value="1"/>
</dbReference>
<dbReference type="Proteomes" id="UP001056384">
    <property type="component" value="Chromosome 1"/>
</dbReference>
<organism evidence="1 2">
    <name type="scientific">Septoria linicola</name>
    <dbReference type="NCBI Taxonomy" id="215465"/>
    <lineage>
        <taxon>Eukaryota</taxon>
        <taxon>Fungi</taxon>
        <taxon>Dikarya</taxon>
        <taxon>Ascomycota</taxon>
        <taxon>Pezizomycotina</taxon>
        <taxon>Dothideomycetes</taxon>
        <taxon>Dothideomycetidae</taxon>
        <taxon>Mycosphaerellales</taxon>
        <taxon>Mycosphaerellaceae</taxon>
        <taxon>Septoria</taxon>
    </lineage>
</organism>
<evidence type="ECO:0000313" key="2">
    <source>
        <dbReference type="Proteomes" id="UP001056384"/>
    </source>
</evidence>
<gene>
    <name evidence="1" type="ORF">Slin15195_G007540</name>
</gene>
<name>A0A9Q9AE41_9PEZI</name>
<dbReference type="PANTHER" id="PTHR40129">
    <property type="entry name" value="KETOPANTOATE REDUCTASE N-TERMINAL DOMAIN-CONTAINING PROTEIN"/>
    <property type="match status" value="1"/>
</dbReference>
<evidence type="ECO:0000313" key="1">
    <source>
        <dbReference type="EMBL" id="USW47435.1"/>
    </source>
</evidence>
<sequence length="287" mass="32131">MKDLDILVLGAGWTATFLLPLLDHKQISFAATTRDGRKVAGYETLEWSFDPEEDTGASEKSQFSSLPSAKAVLITFPLTSAAQSALLATGYSKAQGRHPEDVHFIQLGSTGIWQIPQKSIWTNRKSPYDTSNKRAIAEDELLRLGGCVLNLAGLHGGSRDPRNWVDRVGKTKEEVKNKKSVHLIHGVDVARAIVAVTQNWPKARGERYLLTSGVVHDWHLLFAEWAEGPDENEDPSREPSQQAKWVQELMWEQNILALPRSMEALGRCYDSRDFWQTFELAPLKAKV</sequence>
<dbReference type="PANTHER" id="PTHR40129:SF2">
    <property type="entry name" value="KETOPANTOATE REDUCTASE N-TERMINAL DOMAIN-CONTAINING PROTEIN"/>
    <property type="match status" value="1"/>
</dbReference>
<keyword evidence="2" id="KW-1185">Reference proteome</keyword>
<protein>
    <submittedName>
        <fullName evidence="1">Uncharacterized protein</fullName>
    </submittedName>
</protein>
<dbReference type="EMBL" id="CP099418">
    <property type="protein sequence ID" value="USW47435.1"/>
    <property type="molecule type" value="Genomic_DNA"/>
</dbReference>